<evidence type="ECO:0000256" key="4">
    <source>
        <dbReference type="ARBA" id="ARBA00023163"/>
    </source>
</evidence>
<evidence type="ECO:0000313" key="7">
    <source>
        <dbReference type="Proteomes" id="UP000028878"/>
    </source>
</evidence>
<dbReference type="InterPro" id="IPR005119">
    <property type="entry name" value="LysR_subst-bd"/>
</dbReference>
<dbReference type="PROSITE" id="PS50931">
    <property type="entry name" value="HTH_LYSR"/>
    <property type="match status" value="1"/>
</dbReference>
<dbReference type="Gene3D" id="1.10.10.10">
    <property type="entry name" value="Winged helix-like DNA-binding domain superfamily/Winged helix DNA-binding domain"/>
    <property type="match status" value="1"/>
</dbReference>
<dbReference type="SUPFAM" id="SSF53850">
    <property type="entry name" value="Periplasmic binding protein-like II"/>
    <property type="match status" value="1"/>
</dbReference>
<reference evidence="7" key="2">
    <citation type="submission" date="2014-11" db="EMBL/GenBank/DDBJ databases">
        <title>Draft genome sequence of Hydrogenophaga intermedia S1.</title>
        <authorList>
            <person name="Gan H.M."/>
            <person name="Chew T.H."/>
            <person name="Stolz A."/>
        </authorList>
    </citation>
    <scope>NUCLEOTIDE SEQUENCE [LARGE SCALE GENOMIC DNA]</scope>
    <source>
        <strain evidence="7">S1</strain>
    </source>
</reference>
<dbReference type="Pfam" id="PF03466">
    <property type="entry name" value="LysR_substrate"/>
    <property type="match status" value="1"/>
</dbReference>
<proteinExistence type="inferred from homology"/>
<evidence type="ECO:0000256" key="2">
    <source>
        <dbReference type="ARBA" id="ARBA00023015"/>
    </source>
</evidence>
<keyword evidence="3" id="KW-0238">DNA-binding</keyword>
<dbReference type="PANTHER" id="PTHR30537:SF3">
    <property type="entry name" value="TRANSCRIPTIONAL REGULATORY PROTEIN"/>
    <property type="match status" value="1"/>
</dbReference>
<keyword evidence="4" id="KW-0804">Transcription</keyword>
<dbReference type="InterPro" id="IPR000847">
    <property type="entry name" value="LysR_HTH_N"/>
</dbReference>
<dbReference type="InterPro" id="IPR036388">
    <property type="entry name" value="WH-like_DNA-bd_sf"/>
</dbReference>
<dbReference type="Pfam" id="PF00126">
    <property type="entry name" value="HTH_1"/>
    <property type="match status" value="1"/>
</dbReference>
<evidence type="ECO:0000256" key="3">
    <source>
        <dbReference type="ARBA" id="ARBA00023125"/>
    </source>
</evidence>
<feature type="domain" description="HTH lysR-type" evidence="5">
    <location>
        <begin position="6"/>
        <end position="63"/>
    </location>
</feature>
<dbReference type="GO" id="GO:0006351">
    <property type="term" value="P:DNA-templated transcription"/>
    <property type="evidence" value="ECO:0007669"/>
    <property type="project" value="TreeGrafter"/>
</dbReference>
<comment type="similarity">
    <text evidence="1">Belongs to the LysR transcriptional regulatory family.</text>
</comment>
<dbReference type="PANTHER" id="PTHR30537">
    <property type="entry name" value="HTH-TYPE TRANSCRIPTIONAL REGULATOR"/>
    <property type="match status" value="1"/>
</dbReference>
<keyword evidence="2" id="KW-0805">Transcription regulation</keyword>
<evidence type="ECO:0000259" key="5">
    <source>
        <dbReference type="PROSITE" id="PS50931"/>
    </source>
</evidence>
<dbReference type="InterPro" id="IPR036390">
    <property type="entry name" value="WH_DNA-bd_sf"/>
</dbReference>
<name>A0A1L1PAA9_HYDIT</name>
<dbReference type="PRINTS" id="PR00039">
    <property type="entry name" value="HTHLYSR"/>
</dbReference>
<evidence type="ECO:0000313" key="6">
    <source>
        <dbReference type="EMBL" id="CDN86878.1"/>
    </source>
</evidence>
<dbReference type="Proteomes" id="UP000028878">
    <property type="component" value="Unassembled WGS sequence"/>
</dbReference>
<protein>
    <submittedName>
        <fullName evidence="6">LysR family transcriptional regulator</fullName>
    </submittedName>
</protein>
<dbReference type="InterPro" id="IPR058163">
    <property type="entry name" value="LysR-type_TF_proteobact-type"/>
</dbReference>
<sequence length="296" mass="31996">MNDPGFNWSLIRSFLAALDQGSLMGAARALGLHQPTLGRHIGELEAQLGLTLFERTGRGLIPTPDALRLAESARGMAAAADQLARRASGAQHGLQGTVRLSASQPVACTLLPPVLVQLRAALPEVQIELVVSNAVSNLLQRDADIAIRLVRPDQGSLVSRRVGQAAIGAYAHRDYLRRRGTPRQPADLLQHELIGNDRQTDIVRGFAALGHAVTREHFALRTDDLIAHEALVRAGAGIGFLTRYVARQHAELVPLLPTLPIPPLPMWLAVHREIRSNPRVRAVWDYLAASLPGALG</sequence>
<gene>
    <name evidence="6" type="ORF">BN948_01296</name>
</gene>
<dbReference type="AlphaFoldDB" id="A0A1L1PAA9"/>
<keyword evidence="7" id="KW-1185">Reference proteome</keyword>
<organism evidence="6 7">
    <name type="scientific">Hydrogenophaga intermedia</name>
    <dbReference type="NCBI Taxonomy" id="65786"/>
    <lineage>
        <taxon>Bacteria</taxon>
        <taxon>Pseudomonadati</taxon>
        <taxon>Pseudomonadota</taxon>
        <taxon>Betaproteobacteria</taxon>
        <taxon>Burkholderiales</taxon>
        <taxon>Comamonadaceae</taxon>
        <taxon>Hydrogenophaga</taxon>
    </lineage>
</organism>
<reference evidence="7" key="1">
    <citation type="submission" date="2014-02" db="EMBL/GenBank/DDBJ databases">
        <authorList>
            <person name="Gan H."/>
        </authorList>
    </citation>
    <scope>NUCLEOTIDE SEQUENCE [LARGE SCALE GENOMIC DNA]</scope>
    <source>
        <strain evidence="7">S1</strain>
    </source>
</reference>
<dbReference type="Gene3D" id="3.40.190.290">
    <property type="match status" value="1"/>
</dbReference>
<evidence type="ECO:0000256" key="1">
    <source>
        <dbReference type="ARBA" id="ARBA00009437"/>
    </source>
</evidence>
<dbReference type="GO" id="GO:0043565">
    <property type="term" value="F:sequence-specific DNA binding"/>
    <property type="evidence" value="ECO:0007669"/>
    <property type="project" value="TreeGrafter"/>
</dbReference>
<dbReference type="RefSeq" id="WP_009520539.1">
    <property type="nucleotide sequence ID" value="NZ_CCAE010000006.1"/>
</dbReference>
<dbReference type="SUPFAM" id="SSF46785">
    <property type="entry name" value="Winged helix' DNA-binding domain"/>
    <property type="match status" value="1"/>
</dbReference>
<accession>A0A1L1PAA9</accession>
<dbReference type="GO" id="GO:0003700">
    <property type="term" value="F:DNA-binding transcription factor activity"/>
    <property type="evidence" value="ECO:0007669"/>
    <property type="project" value="InterPro"/>
</dbReference>
<dbReference type="EMBL" id="CCAE010000006">
    <property type="protein sequence ID" value="CDN86878.1"/>
    <property type="molecule type" value="Genomic_DNA"/>
</dbReference>